<name>A0A7W3M063_ACTNM</name>
<evidence type="ECO:0000256" key="2">
    <source>
        <dbReference type="SAM" id="SignalP"/>
    </source>
</evidence>
<sequence length="72" mass="7443">MTSRKSALLTLLVAVFASVLALGAPANAAPAGAPADTPGIALSDPDLDETGLFDDNEDDEDNNAKDREDEQD</sequence>
<dbReference type="AlphaFoldDB" id="A0A7W3M063"/>
<dbReference type="RefSeq" id="WP_182849340.1">
    <property type="nucleotide sequence ID" value="NZ_BAAALP010000061.1"/>
</dbReference>
<comment type="caution">
    <text evidence="3">The sequence shown here is derived from an EMBL/GenBank/DDBJ whole genome shotgun (WGS) entry which is preliminary data.</text>
</comment>
<reference evidence="3 4" key="1">
    <citation type="submission" date="2020-08" db="EMBL/GenBank/DDBJ databases">
        <title>Genomic Encyclopedia of Type Strains, Phase IV (KMG-IV): sequencing the most valuable type-strain genomes for metagenomic binning, comparative biology and taxonomic classification.</title>
        <authorList>
            <person name="Goeker M."/>
        </authorList>
    </citation>
    <scope>NUCLEOTIDE SEQUENCE [LARGE SCALE GENOMIC DNA]</scope>
    <source>
        <strain evidence="3 4">DSM 44197</strain>
    </source>
</reference>
<evidence type="ECO:0000313" key="4">
    <source>
        <dbReference type="Proteomes" id="UP000572680"/>
    </source>
</evidence>
<dbReference type="EMBL" id="JACJIA010000025">
    <property type="protein sequence ID" value="MBA8957531.1"/>
    <property type="molecule type" value="Genomic_DNA"/>
</dbReference>
<feature type="compositionally biased region" description="Acidic residues" evidence="1">
    <location>
        <begin position="45"/>
        <end position="61"/>
    </location>
</feature>
<feature type="compositionally biased region" description="Basic and acidic residues" evidence="1">
    <location>
        <begin position="62"/>
        <end position="72"/>
    </location>
</feature>
<feature type="chain" id="PRO_5030809468" evidence="2">
    <location>
        <begin position="29"/>
        <end position="72"/>
    </location>
</feature>
<gene>
    <name evidence="3" type="ORF">HNR61_009224</name>
</gene>
<feature type="signal peptide" evidence="2">
    <location>
        <begin position="1"/>
        <end position="28"/>
    </location>
</feature>
<proteinExistence type="predicted"/>
<protein>
    <submittedName>
        <fullName evidence="3">Uncharacterized protein</fullName>
    </submittedName>
</protein>
<evidence type="ECO:0000313" key="3">
    <source>
        <dbReference type="EMBL" id="MBA8957531.1"/>
    </source>
</evidence>
<organism evidence="3 4">
    <name type="scientific">Actinomadura namibiensis</name>
    <dbReference type="NCBI Taxonomy" id="182080"/>
    <lineage>
        <taxon>Bacteria</taxon>
        <taxon>Bacillati</taxon>
        <taxon>Actinomycetota</taxon>
        <taxon>Actinomycetes</taxon>
        <taxon>Streptosporangiales</taxon>
        <taxon>Thermomonosporaceae</taxon>
        <taxon>Actinomadura</taxon>
    </lineage>
</organism>
<evidence type="ECO:0000256" key="1">
    <source>
        <dbReference type="SAM" id="MobiDB-lite"/>
    </source>
</evidence>
<keyword evidence="2" id="KW-0732">Signal</keyword>
<feature type="region of interest" description="Disordered" evidence="1">
    <location>
        <begin position="27"/>
        <end position="72"/>
    </location>
</feature>
<dbReference type="Proteomes" id="UP000572680">
    <property type="component" value="Unassembled WGS sequence"/>
</dbReference>
<accession>A0A7W3M063</accession>
<feature type="compositionally biased region" description="Low complexity" evidence="1">
    <location>
        <begin position="27"/>
        <end position="41"/>
    </location>
</feature>
<keyword evidence="4" id="KW-1185">Reference proteome</keyword>